<evidence type="ECO:0000313" key="3">
    <source>
        <dbReference type="Proteomes" id="UP000240971"/>
    </source>
</evidence>
<dbReference type="InterPro" id="IPR027443">
    <property type="entry name" value="IPNS-like_sf"/>
</dbReference>
<comment type="caution">
    <text evidence="2">The sequence shown here is derived from an EMBL/GenBank/DDBJ whole genome shotgun (WGS) entry which is preliminary data.</text>
</comment>
<evidence type="ECO:0000259" key="1">
    <source>
        <dbReference type="Pfam" id="PF05118"/>
    </source>
</evidence>
<dbReference type="GO" id="GO:0051213">
    <property type="term" value="F:dioxygenase activity"/>
    <property type="evidence" value="ECO:0007669"/>
    <property type="project" value="UniProtKB-KW"/>
</dbReference>
<name>A0A2P8HP91_CHINA</name>
<keyword evidence="2" id="KW-0223">Dioxygenase</keyword>
<dbReference type="SUPFAM" id="SSF51197">
    <property type="entry name" value="Clavaminate synthase-like"/>
    <property type="match status" value="1"/>
</dbReference>
<reference evidence="2 3" key="1">
    <citation type="submission" date="2018-03" db="EMBL/GenBank/DDBJ databases">
        <title>Genomic Encyclopedia of Archaeal and Bacterial Type Strains, Phase II (KMG-II): from individual species to whole genera.</title>
        <authorList>
            <person name="Goeker M."/>
        </authorList>
    </citation>
    <scope>NUCLEOTIDE SEQUENCE [LARGE SCALE GENOMIC DNA]</scope>
    <source>
        <strain evidence="2 3">DSM 24859</strain>
    </source>
</reference>
<dbReference type="Proteomes" id="UP000240971">
    <property type="component" value="Unassembled WGS sequence"/>
</dbReference>
<dbReference type="Pfam" id="PF05118">
    <property type="entry name" value="Asp_Arg_Hydrox"/>
    <property type="match status" value="1"/>
</dbReference>
<dbReference type="AlphaFoldDB" id="A0A2P8HP91"/>
<organism evidence="2 3">
    <name type="scientific">Chitinophaga niastensis</name>
    <dbReference type="NCBI Taxonomy" id="536980"/>
    <lineage>
        <taxon>Bacteria</taxon>
        <taxon>Pseudomonadati</taxon>
        <taxon>Bacteroidota</taxon>
        <taxon>Chitinophagia</taxon>
        <taxon>Chitinophagales</taxon>
        <taxon>Chitinophagaceae</taxon>
        <taxon>Chitinophaga</taxon>
    </lineage>
</organism>
<protein>
    <submittedName>
        <fullName evidence="2">Quercetin dioxygenase-like cupin family protein</fullName>
    </submittedName>
</protein>
<keyword evidence="2" id="KW-0560">Oxidoreductase</keyword>
<dbReference type="InterPro" id="IPR007803">
    <property type="entry name" value="Asp/Arg/Pro-Hydrxlase"/>
</dbReference>
<dbReference type="EMBL" id="PYAW01000002">
    <property type="protein sequence ID" value="PSL48036.1"/>
    <property type="molecule type" value="Genomic_DNA"/>
</dbReference>
<evidence type="ECO:0000313" key="2">
    <source>
        <dbReference type="EMBL" id="PSL48036.1"/>
    </source>
</evidence>
<dbReference type="RefSeq" id="WP_106528445.1">
    <property type="nucleotide sequence ID" value="NZ_PYAW01000002.1"/>
</dbReference>
<dbReference type="Gene3D" id="2.60.120.330">
    <property type="entry name" value="B-lactam Antibiotic, Isopenicillin N Synthase, Chain"/>
    <property type="match status" value="1"/>
</dbReference>
<proteinExistence type="predicted"/>
<sequence length="226" mass="25823">MNYIKFAIFYDVKKLCADLDEVLKEEWPAHFNTKDFNGDWRSISLRSASGNSHDIYAHSGETYKNTPALNRMPYAKKIIDSWHCDKESIRLLSLAPGSIIKPHRDPGCAYSDGSFRIHIPVLTNQGVYFTIEEEQLHLKAGECWYIDFSNTHSIVNEGNTSRVHLIIDGIRNEWTDKLFAEHGYQLTEKDLPASYDAATNARIIEELEKMNTETARDLIAKLKAGK</sequence>
<keyword evidence="3" id="KW-1185">Reference proteome</keyword>
<gene>
    <name evidence="2" type="ORF">CLV51_102896</name>
</gene>
<dbReference type="OrthoDB" id="1441538at2"/>
<accession>A0A2P8HP91</accession>
<feature type="domain" description="Aspartyl/asparaginy/proline hydroxylase" evidence="1">
    <location>
        <begin position="13"/>
        <end position="171"/>
    </location>
</feature>